<feature type="repeat" description="RCC1" evidence="5">
    <location>
        <begin position="350"/>
        <end position="401"/>
    </location>
</feature>
<proteinExistence type="predicted"/>
<feature type="repeat" description="RCC1" evidence="5">
    <location>
        <begin position="142"/>
        <end position="200"/>
    </location>
</feature>
<organism evidence="8 9">
    <name type="scientific">Mesorhabditis spiculigera</name>
    <dbReference type="NCBI Taxonomy" id="96644"/>
    <lineage>
        <taxon>Eukaryota</taxon>
        <taxon>Metazoa</taxon>
        <taxon>Ecdysozoa</taxon>
        <taxon>Nematoda</taxon>
        <taxon>Chromadorea</taxon>
        <taxon>Rhabditida</taxon>
        <taxon>Rhabditina</taxon>
        <taxon>Rhabditomorpha</taxon>
        <taxon>Rhabditoidea</taxon>
        <taxon>Rhabditidae</taxon>
        <taxon>Mesorhabditinae</taxon>
        <taxon>Mesorhabditis</taxon>
    </lineage>
</organism>
<evidence type="ECO:0000256" key="6">
    <source>
        <dbReference type="SAM" id="MobiDB-lite"/>
    </source>
</evidence>
<dbReference type="GO" id="GO:0006511">
    <property type="term" value="P:ubiquitin-dependent protein catabolic process"/>
    <property type="evidence" value="ECO:0007669"/>
    <property type="project" value="TreeGrafter"/>
</dbReference>
<feature type="repeat" description="RCC1" evidence="5">
    <location>
        <begin position="254"/>
        <end position="304"/>
    </location>
</feature>
<dbReference type="EMBL" id="CATQJA010002617">
    <property type="protein sequence ID" value="CAJ0573274.1"/>
    <property type="molecule type" value="Genomic_DNA"/>
</dbReference>
<dbReference type="PROSITE" id="PS00626">
    <property type="entry name" value="RCC1_2"/>
    <property type="match status" value="3"/>
</dbReference>
<dbReference type="PROSITE" id="PS50012">
    <property type="entry name" value="RCC1_3"/>
    <property type="match status" value="6"/>
</dbReference>
<feature type="region of interest" description="Disordered" evidence="6">
    <location>
        <begin position="97"/>
        <end position="141"/>
    </location>
</feature>
<evidence type="ECO:0000256" key="5">
    <source>
        <dbReference type="PROSITE-ProRule" id="PRU00235"/>
    </source>
</evidence>
<comment type="caution">
    <text evidence="4">Lacks conserved residue(s) required for the propagation of feature annotation.</text>
</comment>
<dbReference type="GO" id="GO:0016567">
    <property type="term" value="P:protein ubiquitination"/>
    <property type="evidence" value="ECO:0007669"/>
    <property type="project" value="TreeGrafter"/>
</dbReference>
<evidence type="ECO:0000256" key="4">
    <source>
        <dbReference type="PROSITE-ProRule" id="PRU00104"/>
    </source>
</evidence>
<feature type="repeat" description="RCC1" evidence="5">
    <location>
        <begin position="402"/>
        <end position="454"/>
    </location>
</feature>
<dbReference type="Gene3D" id="3.90.1750.10">
    <property type="entry name" value="Hect, E3 ligase catalytic domains"/>
    <property type="match status" value="1"/>
</dbReference>
<evidence type="ECO:0000256" key="2">
    <source>
        <dbReference type="ARBA" id="ARBA00022737"/>
    </source>
</evidence>
<dbReference type="SMART" id="SM00119">
    <property type="entry name" value="HECTc"/>
    <property type="match status" value="1"/>
</dbReference>
<dbReference type="PANTHER" id="PTHR45622">
    <property type="entry name" value="UBIQUITIN-PROTEIN LIGASE E3A-RELATED"/>
    <property type="match status" value="1"/>
</dbReference>
<dbReference type="Gene3D" id="3.30.2160.10">
    <property type="entry name" value="Hect, E3 ligase catalytic domain"/>
    <property type="match status" value="1"/>
</dbReference>
<dbReference type="Proteomes" id="UP001177023">
    <property type="component" value="Unassembled WGS sequence"/>
</dbReference>
<dbReference type="InterPro" id="IPR000569">
    <property type="entry name" value="HECT_dom"/>
</dbReference>
<dbReference type="PROSITE" id="PS50237">
    <property type="entry name" value="HECT"/>
    <property type="match status" value="1"/>
</dbReference>
<feature type="domain" description="HECT" evidence="7">
    <location>
        <begin position="823"/>
        <end position="1061"/>
    </location>
</feature>
<sequence length="1061" mass="118118">MLACCLAPFRCCITSGSGGAQPTTSTRLGHNRVFSARSLPKKTPIPHFWIPSTSSQVAPTKEPLPTVGSFERKRSMSLESTSSIQRIRDAARPRYYSISSDSAPTNEQSANTPNLTDSTILEACGSRDSPSGERGEEESMKRELLGFGLASDGQLAIHPPGDNNCVRMPEHIIGAPANASGASIRQIACGEKHTLILSEDGKMWSMGQNGRGQLGRGRPGTGSLSIYPVEFSSGTRVVQVACGREHSACITEDGRLFTWGDNSSGQLGFPMNETTVEKPRRAHIDSPTCQVACGPEHTLVLGQQGTVYVTGLQYDGASLHQFRIIESLLGIPITRIAAGGRHWVVVSASGSVFTWGQNDDGQLGTGDTTRQARPVRLENMSSMSVIEVACGDSHTVLLTKGGRVFSFGSDSFGQLGCGRKTTTKAMPSIIPEFMGTEVLRIAAGRCHTVVVVKGRVYAFGLNSSGQLGNGTTQNALLPMCLESCDQVSTIFSGWDHTFLVRDACAPDAKPGPSSRLLVPKSLTKQLVSDYLLKREKLDLMDDLQAVFSSLSLLNGSFLYNDDRRYNTSEANHGVNLDDVMDVLNSLAETSDAAQYADLIVDRCEESVFGPKFKPQLFLSFECIRPFLILPWISCFTKPKTREIVEKLHLRFAKAFCALTRPQQVCLNKWWRKFPVRHFNRLVSGLVAGVYRLVEDKAPGIHSLPLLTFLEELHVLNRVNNRIPLQNFYVNNLADKVNIREDYVKWVTTEGPNFFWAKYPFIMNGEVKGDLLHVEALMQQQRMINQSTVNLFGAPVFISNPQFHYRVRRDHIVEDTVMVIQQADQGTMLKPLRVEFVGEEAEDGGGVRKEYFMLLFQQILQAEYGMFDEDPDSHLTWFSGNPSEPSMFQMIGALVALAVYNHVLVAFPFPLALYKVLLKQPTGLDDFIELHPVEGKNLQSLLDYEGDDFEDVFGLEFSITQNVFGHPTTVELKPDGKETPVTQANKADYVKRYVQFRMEQGVNDEIEKQIGHFREGFTHVLHSRLLHLFHPRELMELVVGNENYDWEEFQKKTRIQYTETVE</sequence>
<feature type="compositionally biased region" description="Polar residues" evidence="6">
    <location>
        <begin position="97"/>
        <end position="119"/>
    </location>
</feature>
<dbReference type="InterPro" id="IPR058923">
    <property type="entry name" value="RCC1-like_dom"/>
</dbReference>
<dbReference type="InterPro" id="IPR035983">
    <property type="entry name" value="Hect_E3_ubiquitin_ligase"/>
</dbReference>
<keyword evidence="9" id="KW-1185">Reference proteome</keyword>
<dbReference type="AlphaFoldDB" id="A0AA36CRS0"/>
<protein>
    <recommendedName>
        <fullName evidence="7">HECT domain-containing protein</fullName>
    </recommendedName>
</protein>
<feature type="non-terminal residue" evidence="8">
    <location>
        <position position="1"/>
    </location>
</feature>
<evidence type="ECO:0000256" key="1">
    <source>
        <dbReference type="ARBA" id="ARBA00022679"/>
    </source>
</evidence>
<evidence type="ECO:0000256" key="3">
    <source>
        <dbReference type="ARBA" id="ARBA00022786"/>
    </source>
</evidence>
<dbReference type="PRINTS" id="PR00633">
    <property type="entry name" value="RCCNDNSATION"/>
</dbReference>
<dbReference type="SUPFAM" id="SSF50985">
    <property type="entry name" value="RCC1/BLIP-II"/>
    <property type="match status" value="1"/>
</dbReference>
<evidence type="ECO:0000313" key="8">
    <source>
        <dbReference type="EMBL" id="CAJ0573274.1"/>
    </source>
</evidence>
<dbReference type="FunFam" id="3.30.2160.10:FF:000004">
    <property type="entry name" value="probable E3 ubiquitin-protein ligase HERC4 isoform X1"/>
    <property type="match status" value="1"/>
</dbReference>
<accession>A0AA36CRS0</accession>
<gene>
    <name evidence="8" type="ORF">MSPICULIGERA_LOCUS11636</name>
</gene>
<feature type="repeat" description="RCC1" evidence="5">
    <location>
        <begin position="454"/>
        <end position="503"/>
    </location>
</feature>
<evidence type="ECO:0000313" key="9">
    <source>
        <dbReference type="Proteomes" id="UP001177023"/>
    </source>
</evidence>
<evidence type="ECO:0000259" key="7">
    <source>
        <dbReference type="PROSITE" id="PS50237"/>
    </source>
</evidence>
<feature type="repeat" description="RCC1" evidence="5">
    <location>
        <begin position="201"/>
        <end position="253"/>
    </location>
</feature>
<dbReference type="Pfam" id="PF25390">
    <property type="entry name" value="WD40_RLD"/>
    <property type="match status" value="1"/>
</dbReference>
<dbReference type="GO" id="GO:0005737">
    <property type="term" value="C:cytoplasm"/>
    <property type="evidence" value="ECO:0007669"/>
    <property type="project" value="TreeGrafter"/>
</dbReference>
<dbReference type="InterPro" id="IPR051709">
    <property type="entry name" value="Ub-ligase/GTPase-reg"/>
</dbReference>
<comment type="caution">
    <text evidence="8">The sequence shown here is derived from an EMBL/GenBank/DDBJ whole genome shotgun (WGS) entry which is preliminary data.</text>
</comment>
<dbReference type="Gene3D" id="2.130.10.30">
    <property type="entry name" value="Regulator of chromosome condensation 1/beta-lactamase-inhibitor protein II"/>
    <property type="match status" value="2"/>
</dbReference>
<name>A0AA36CRS0_9BILA</name>
<reference evidence="8" key="1">
    <citation type="submission" date="2023-06" db="EMBL/GenBank/DDBJ databases">
        <authorList>
            <person name="Delattre M."/>
        </authorList>
    </citation>
    <scope>NUCLEOTIDE SEQUENCE</scope>
    <source>
        <strain evidence="8">AF72</strain>
    </source>
</reference>
<dbReference type="Pfam" id="PF00632">
    <property type="entry name" value="HECT"/>
    <property type="match status" value="1"/>
</dbReference>
<dbReference type="GO" id="GO:0061630">
    <property type="term" value="F:ubiquitin protein ligase activity"/>
    <property type="evidence" value="ECO:0007669"/>
    <property type="project" value="TreeGrafter"/>
</dbReference>
<keyword evidence="3 4" id="KW-0833">Ubl conjugation pathway</keyword>
<keyword evidence="1" id="KW-0808">Transferase</keyword>
<dbReference type="InterPro" id="IPR009091">
    <property type="entry name" value="RCC1/BLIP-II"/>
</dbReference>
<dbReference type="SUPFAM" id="SSF56204">
    <property type="entry name" value="Hect, E3 ligase catalytic domain"/>
    <property type="match status" value="1"/>
</dbReference>
<dbReference type="InterPro" id="IPR000408">
    <property type="entry name" value="Reg_chr_condens"/>
</dbReference>
<feature type="compositionally biased region" description="Basic and acidic residues" evidence="6">
    <location>
        <begin position="130"/>
        <end position="141"/>
    </location>
</feature>
<dbReference type="PANTHER" id="PTHR45622:SF76">
    <property type="entry name" value="HECT AND RLD DOMAIN CONTAINING E3 UBIQUITIN LIGASE 4, ISOFORM C"/>
    <property type="match status" value="1"/>
</dbReference>
<keyword evidence="2" id="KW-0677">Repeat</keyword>